<keyword evidence="1" id="KW-0732">Signal</keyword>
<feature type="chain" id="PRO_5013003727" description="TonB protein C-terminal" evidence="1">
    <location>
        <begin position="21"/>
        <end position="292"/>
    </location>
</feature>
<dbReference type="AlphaFoldDB" id="A0A1W1YI75"/>
<name>A0A1W1YI75_9FLAO</name>
<dbReference type="RefSeq" id="WP_084015749.1">
    <property type="nucleotide sequence ID" value="NZ_FWXS01000001.1"/>
</dbReference>
<accession>A0A1W1YI75</accession>
<dbReference type="STRING" id="1434700.SAMN06296427_101405"/>
<evidence type="ECO:0000313" key="2">
    <source>
        <dbReference type="EMBL" id="SMC35885.1"/>
    </source>
</evidence>
<dbReference type="OrthoDB" id="1095452at2"/>
<reference evidence="2 3" key="1">
    <citation type="submission" date="2017-04" db="EMBL/GenBank/DDBJ databases">
        <authorList>
            <person name="Afonso C.L."/>
            <person name="Miller P.J."/>
            <person name="Scott M.A."/>
            <person name="Spackman E."/>
            <person name="Goraichik I."/>
            <person name="Dimitrov K.M."/>
            <person name="Suarez D.L."/>
            <person name="Swayne D.E."/>
        </authorList>
    </citation>
    <scope>NUCLEOTIDE SEQUENCE [LARGE SCALE GENOMIC DNA]</scope>
    <source>
        <strain evidence="2 3">CGMCC 1.12708</strain>
    </source>
</reference>
<evidence type="ECO:0000313" key="3">
    <source>
        <dbReference type="Proteomes" id="UP000192393"/>
    </source>
</evidence>
<protein>
    <recommendedName>
        <fullName evidence="4">TonB protein C-terminal</fullName>
    </recommendedName>
</protein>
<gene>
    <name evidence="2" type="ORF">SAMN06296427_101405</name>
</gene>
<dbReference type="Proteomes" id="UP000192393">
    <property type="component" value="Unassembled WGS sequence"/>
</dbReference>
<evidence type="ECO:0000256" key="1">
    <source>
        <dbReference type="SAM" id="SignalP"/>
    </source>
</evidence>
<sequence>MKHYLSLTFLLYLFVLNAQNSELNKIPIDVSKKELTAKEVSHMAVFPGCENHDVNDKKVLQSCIASEINSRLGAKLENFAEELDKKGYTSAVAKLQFVIDKNGKIIQVKAMEGGNADLKEASKNALIEISNEIGKISPATLEDGTPVNLIFQLPVKYVVTQDEEQPQFEWNELVLATLKDNNIMYEIRASKNEELLVYEISQESQIFLGKYKFLNEIYMVEPYRSIYEKADGKNLITEGDLNNTFYRFYSQKDDVSKVFIYQVVNGKENLSETLNFKDFFFLPKYSELLKRN</sequence>
<organism evidence="2 3">
    <name type="scientific">Moheibacter sediminis</name>
    <dbReference type="NCBI Taxonomy" id="1434700"/>
    <lineage>
        <taxon>Bacteria</taxon>
        <taxon>Pseudomonadati</taxon>
        <taxon>Bacteroidota</taxon>
        <taxon>Flavobacteriia</taxon>
        <taxon>Flavobacteriales</taxon>
        <taxon>Weeksellaceae</taxon>
        <taxon>Moheibacter</taxon>
    </lineage>
</organism>
<feature type="signal peptide" evidence="1">
    <location>
        <begin position="1"/>
        <end position="20"/>
    </location>
</feature>
<keyword evidence="3" id="KW-1185">Reference proteome</keyword>
<evidence type="ECO:0008006" key="4">
    <source>
        <dbReference type="Google" id="ProtNLM"/>
    </source>
</evidence>
<dbReference type="EMBL" id="FWXS01000001">
    <property type="protein sequence ID" value="SMC35885.1"/>
    <property type="molecule type" value="Genomic_DNA"/>
</dbReference>
<dbReference type="Gene3D" id="3.30.1150.10">
    <property type="match status" value="1"/>
</dbReference>
<proteinExistence type="predicted"/>